<dbReference type="EMBL" id="JARVKF010000394">
    <property type="protein sequence ID" value="KAK9418038.1"/>
    <property type="molecule type" value="Genomic_DNA"/>
</dbReference>
<reference evidence="4 5" key="1">
    <citation type="journal article" date="2024" name="J. Plant Pathol.">
        <title>Sequence and assembly of the genome of Seiridium unicorne, isolate CBS 538.82, causal agent of cypress canker disease.</title>
        <authorList>
            <person name="Scali E."/>
            <person name="Rocca G.D."/>
            <person name="Danti R."/>
            <person name="Garbelotto M."/>
            <person name="Barberini S."/>
            <person name="Baroncelli R."/>
            <person name="Emiliani G."/>
        </authorList>
    </citation>
    <scope>NUCLEOTIDE SEQUENCE [LARGE SCALE GENOMIC DNA]</scope>
    <source>
        <strain evidence="4 5">BM-138-508</strain>
    </source>
</reference>
<feature type="compositionally biased region" description="Acidic residues" evidence="2">
    <location>
        <begin position="413"/>
        <end position="430"/>
    </location>
</feature>
<feature type="compositionally biased region" description="Acidic residues" evidence="2">
    <location>
        <begin position="365"/>
        <end position="380"/>
    </location>
</feature>
<feature type="compositionally biased region" description="Acidic residues" evidence="2">
    <location>
        <begin position="388"/>
        <end position="397"/>
    </location>
</feature>
<feature type="compositionally biased region" description="Polar residues" evidence="2">
    <location>
        <begin position="93"/>
        <end position="104"/>
    </location>
</feature>
<comment type="similarity">
    <text evidence="1">Belongs to the IWR1/SLC7A6OS family.</text>
</comment>
<evidence type="ECO:0000313" key="5">
    <source>
        <dbReference type="Proteomes" id="UP001408356"/>
    </source>
</evidence>
<feature type="compositionally biased region" description="Polar residues" evidence="2">
    <location>
        <begin position="70"/>
        <end position="80"/>
    </location>
</feature>
<evidence type="ECO:0000259" key="3">
    <source>
        <dbReference type="Pfam" id="PF08574"/>
    </source>
</evidence>
<sequence>MSLPPELIRVKRKASEIEPVSYLRVEEHKRHVTDAFVYQRQKREATFADIPTPSQQRPVIHTSGSRHDGTTFQSPGNNKATLGGKDENGGPSKATNTTVGSSVPASADEPRRFHMSRADMMLAPSNYPTHRSYRGISKKRSAPALFVERKSKRIPSTKLQSIAHGLNAHVPADGLGVPPVSVPSPQPEDMKIDVAEVKQRKKPGLARQAQKEGAPKKTELPASMVNRWNVDFDQLTADMNTFAMEQIGLNLQRQEEEERRRKARETVATQRSQMLSSPTQSRFKPKAPAKRYAERHPEGKGLVLDKEKVGPDAGLSETDEEDYVIETYVRVPASAMNKQHVAAKDVGLLVFDEEPDLEYFYGANEDSDDEWPEDDEDENAENYYTADYPDDEVASDDEFGHNAYAYRNGNASDLEEYDMDGYQDSGPDDGSDAKSGLKSFKGQDGTIRRHL</sequence>
<dbReference type="Pfam" id="PF08574">
    <property type="entry name" value="Iwr1"/>
    <property type="match status" value="1"/>
</dbReference>
<dbReference type="PANTHER" id="PTHR28063:SF1">
    <property type="entry name" value="RNA POLYMERASE II NUCLEAR LOCALIZATION PROTEIN IWR1"/>
    <property type="match status" value="1"/>
</dbReference>
<gene>
    <name evidence="4" type="ORF">SUNI508_08467</name>
</gene>
<proteinExistence type="inferred from homology"/>
<evidence type="ECO:0000256" key="2">
    <source>
        <dbReference type="SAM" id="MobiDB-lite"/>
    </source>
</evidence>
<keyword evidence="5" id="KW-1185">Reference proteome</keyword>
<evidence type="ECO:0000313" key="4">
    <source>
        <dbReference type="EMBL" id="KAK9418038.1"/>
    </source>
</evidence>
<feature type="region of interest" description="Disordered" evidence="2">
    <location>
        <begin position="44"/>
        <end position="107"/>
    </location>
</feature>
<evidence type="ECO:0000256" key="1">
    <source>
        <dbReference type="ARBA" id="ARBA00010218"/>
    </source>
</evidence>
<name>A0ABR2UTP6_9PEZI</name>
<dbReference type="Proteomes" id="UP001408356">
    <property type="component" value="Unassembled WGS sequence"/>
</dbReference>
<dbReference type="InterPro" id="IPR040150">
    <property type="entry name" value="Iwr1"/>
</dbReference>
<comment type="caution">
    <text evidence="4">The sequence shown here is derived from an EMBL/GenBank/DDBJ whole genome shotgun (WGS) entry which is preliminary data.</text>
</comment>
<protein>
    <recommendedName>
        <fullName evidence="3">Transcription factor Iwr1 domain-containing protein</fullName>
    </recommendedName>
</protein>
<feature type="region of interest" description="Disordered" evidence="2">
    <location>
        <begin position="252"/>
        <end position="317"/>
    </location>
</feature>
<feature type="domain" description="Transcription factor Iwr1" evidence="3">
    <location>
        <begin position="321"/>
        <end position="392"/>
    </location>
</feature>
<feature type="compositionally biased region" description="Polar residues" evidence="2">
    <location>
        <begin position="267"/>
        <end position="282"/>
    </location>
</feature>
<dbReference type="InterPro" id="IPR013883">
    <property type="entry name" value="TF_Iwr1_dom"/>
</dbReference>
<feature type="region of interest" description="Disordered" evidence="2">
    <location>
        <begin position="362"/>
        <end position="451"/>
    </location>
</feature>
<dbReference type="PANTHER" id="PTHR28063">
    <property type="entry name" value="RNA POLYMERASE II NUCLEAR LOCALIZATION PROTEIN IWR1"/>
    <property type="match status" value="1"/>
</dbReference>
<feature type="compositionally biased region" description="Basic and acidic residues" evidence="2">
    <location>
        <begin position="291"/>
        <end position="310"/>
    </location>
</feature>
<organism evidence="4 5">
    <name type="scientific">Seiridium unicorne</name>
    <dbReference type="NCBI Taxonomy" id="138068"/>
    <lineage>
        <taxon>Eukaryota</taxon>
        <taxon>Fungi</taxon>
        <taxon>Dikarya</taxon>
        <taxon>Ascomycota</taxon>
        <taxon>Pezizomycotina</taxon>
        <taxon>Sordariomycetes</taxon>
        <taxon>Xylariomycetidae</taxon>
        <taxon>Amphisphaeriales</taxon>
        <taxon>Sporocadaceae</taxon>
        <taxon>Seiridium</taxon>
    </lineage>
</organism>
<accession>A0ABR2UTP6</accession>